<protein>
    <submittedName>
        <fullName evidence="1">Uncharacterized protein</fullName>
    </submittedName>
</protein>
<sequence>MTSGLDPTEVYDGSITVRLLDDQTGTETVTCSSYEEAIEVVKENHYSVTVAKITDRDDDDDVVFTSADMDIDNWESIWRQEKLRQSVNVDEYDCPYDSVSCFADDLCVQCKIDKVQDQH</sequence>
<gene>
    <name evidence="1" type="ORF">BDK88_0052</name>
</gene>
<organism evidence="1 2">
    <name type="scientific">Natrinema hispanicum</name>
    <dbReference type="NCBI Taxonomy" id="392421"/>
    <lineage>
        <taxon>Archaea</taxon>
        <taxon>Methanobacteriati</taxon>
        <taxon>Methanobacteriota</taxon>
        <taxon>Stenosarchaea group</taxon>
        <taxon>Halobacteria</taxon>
        <taxon>Halobacteriales</taxon>
        <taxon>Natrialbaceae</taxon>
        <taxon>Natrinema</taxon>
    </lineage>
</organism>
<name>A0A482YLE3_9EURY</name>
<dbReference type="AlphaFoldDB" id="A0A482YLE3"/>
<comment type="caution">
    <text evidence="1">The sequence shown here is derived from an EMBL/GenBank/DDBJ whole genome shotgun (WGS) entry which is preliminary data.</text>
</comment>
<evidence type="ECO:0000313" key="2">
    <source>
        <dbReference type="Proteomes" id="UP000291097"/>
    </source>
</evidence>
<dbReference type="EMBL" id="SHMP01000001">
    <property type="protein sequence ID" value="RZV12632.1"/>
    <property type="molecule type" value="Genomic_DNA"/>
</dbReference>
<dbReference type="Proteomes" id="UP000291097">
    <property type="component" value="Unassembled WGS sequence"/>
</dbReference>
<evidence type="ECO:0000313" key="1">
    <source>
        <dbReference type="EMBL" id="RZV12632.1"/>
    </source>
</evidence>
<reference evidence="1 2" key="1">
    <citation type="submission" date="2019-02" db="EMBL/GenBank/DDBJ databases">
        <title>Genomic Encyclopedia of Archaeal and Bacterial Type Strains, Phase II (KMG-II): from individual species to whole genera.</title>
        <authorList>
            <person name="Goeker M."/>
        </authorList>
    </citation>
    <scope>NUCLEOTIDE SEQUENCE [LARGE SCALE GENOMIC DNA]</scope>
    <source>
        <strain evidence="1 2">DSM 18328</strain>
    </source>
</reference>
<accession>A0A482YLE3</accession>
<dbReference type="RefSeq" id="WP_130498636.1">
    <property type="nucleotide sequence ID" value="NZ_SHMP01000001.1"/>
</dbReference>
<dbReference type="OrthoDB" id="315046at2157"/>
<proteinExistence type="predicted"/>